<dbReference type="Pfam" id="PF07811">
    <property type="entry name" value="TadE"/>
    <property type="match status" value="1"/>
</dbReference>
<evidence type="ECO:0000256" key="1">
    <source>
        <dbReference type="SAM" id="Phobius"/>
    </source>
</evidence>
<comment type="caution">
    <text evidence="3">The sequence shown here is derived from an EMBL/GenBank/DDBJ whole genome shotgun (WGS) entry which is preliminary data.</text>
</comment>
<feature type="domain" description="TadE-like" evidence="2">
    <location>
        <begin position="18"/>
        <end position="58"/>
    </location>
</feature>
<proteinExistence type="predicted"/>
<sequence length="160" mass="17534">MRNRSNPCVIKADNWQKGQSLVELAISMTLLFILLAGVVDFGRAIIAYFVLQDAAEEGIVFGTSYPTDCNQILDRIHNNIDNQINNNSTVINVSIQDDAGVFQSCYSIPFAQVYAGKLMRIEITNDFPITMPFLGSILGSQTIPLSITTNGTILRPPPPA</sequence>
<gene>
    <name evidence="3" type="ORF">SDC9_180214</name>
</gene>
<keyword evidence="1" id="KW-1133">Transmembrane helix</keyword>
<reference evidence="3" key="1">
    <citation type="submission" date="2019-08" db="EMBL/GenBank/DDBJ databases">
        <authorList>
            <person name="Kucharzyk K."/>
            <person name="Murdoch R.W."/>
            <person name="Higgins S."/>
            <person name="Loffler F."/>
        </authorList>
    </citation>
    <scope>NUCLEOTIDE SEQUENCE</scope>
</reference>
<keyword evidence="1" id="KW-0812">Transmembrane</keyword>
<organism evidence="3">
    <name type="scientific">bioreactor metagenome</name>
    <dbReference type="NCBI Taxonomy" id="1076179"/>
    <lineage>
        <taxon>unclassified sequences</taxon>
        <taxon>metagenomes</taxon>
        <taxon>ecological metagenomes</taxon>
    </lineage>
</organism>
<keyword evidence="1" id="KW-0472">Membrane</keyword>
<name>A0A645H8Z1_9ZZZZ</name>
<evidence type="ECO:0000259" key="2">
    <source>
        <dbReference type="Pfam" id="PF07811"/>
    </source>
</evidence>
<evidence type="ECO:0000313" key="3">
    <source>
        <dbReference type="EMBL" id="MPN32734.1"/>
    </source>
</evidence>
<dbReference type="AlphaFoldDB" id="A0A645H8Z1"/>
<feature type="transmembrane region" description="Helical" evidence="1">
    <location>
        <begin position="21"/>
        <end position="51"/>
    </location>
</feature>
<dbReference type="EMBL" id="VSSQ01084904">
    <property type="protein sequence ID" value="MPN32734.1"/>
    <property type="molecule type" value="Genomic_DNA"/>
</dbReference>
<protein>
    <recommendedName>
        <fullName evidence="2">TadE-like domain-containing protein</fullName>
    </recommendedName>
</protein>
<dbReference type="InterPro" id="IPR012495">
    <property type="entry name" value="TadE-like_dom"/>
</dbReference>
<accession>A0A645H8Z1</accession>